<evidence type="ECO:0000256" key="1">
    <source>
        <dbReference type="SAM" id="Phobius"/>
    </source>
</evidence>
<protein>
    <submittedName>
        <fullName evidence="2">ABC transporter permease subunit</fullName>
    </submittedName>
</protein>
<feature type="transmembrane region" description="Helical" evidence="1">
    <location>
        <begin position="154"/>
        <end position="176"/>
    </location>
</feature>
<reference evidence="2" key="1">
    <citation type="journal article" date="2021" name="PeerJ">
        <title>Extensive microbial diversity within the chicken gut microbiome revealed by metagenomics and culture.</title>
        <authorList>
            <person name="Gilroy R."/>
            <person name="Ravi A."/>
            <person name="Getino M."/>
            <person name="Pursley I."/>
            <person name="Horton D.L."/>
            <person name="Alikhan N.F."/>
            <person name="Baker D."/>
            <person name="Gharbi K."/>
            <person name="Hall N."/>
            <person name="Watson M."/>
            <person name="Adriaenssens E.M."/>
            <person name="Foster-Nyarko E."/>
            <person name="Jarju S."/>
            <person name="Secka A."/>
            <person name="Antonio M."/>
            <person name="Oren A."/>
            <person name="Chaudhuri R.R."/>
            <person name="La Ragione R."/>
            <person name="Hildebrand F."/>
            <person name="Pallen M.J."/>
        </authorList>
    </citation>
    <scope>NUCLEOTIDE SEQUENCE</scope>
    <source>
        <strain evidence="2">316</strain>
    </source>
</reference>
<feature type="transmembrane region" description="Helical" evidence="1">
    <location>
        <begin position="236"/>
        <end position="258"/>
    </location>
</feature>
<reference evidence="2" key="2">
    <citation type="submission" date="2021-09" db="EMBL/GenBank/DDBJ databases">
        <authorList>
            <person name="Gilroy R."/>
        </authorList>
    </citation>
    <scope>NUCLEOTIDE SEQUENCE</scope>
    <source>
        <strain evidence="2">316</strain>
    </source>
</reference>
<dbReference type="AlphaFoldDB" id="A0A921E1C5"/>
<keyword evidence="1" id="KW-1133">Transmembrane helix</keyword>
<dbReference type="GO" id="GO:0140359">
    <property type="term" value="F:ABC-type transporter activity"/>
    <property type="evidence" value="ECO:0007669"/>
    <property type="project" value="InterPro"/>
</dbReference>
<proteinExistence type="predicted"/>
<keyword evidence="1" id="KW-0812">Transmembrane</keyword>
<feature type="transmembrane region" description="Helical" evidence="1">
    <location>
        <begin position="197"/>
        <end position="224"/>
    </location>
</feature>
<dbReference type="Pfam" id="PF12679">
    <property type="entry name" value="ABC2_membrane_2"/>
    <property type="match status" value="1"/>
</dbReference>
<evidence type="ECO:0000313" key="3">
    <source>
        <dbReference type="Proteomes" id="UP000742631"/>
    </source>
</evidence>
<dbReference type="Proteomes" id="UP000742631">
    <property type="component" value="Unassembled WGS sequence"/>
</dbReference>
<keyword evidence="1" id="KW-0472">Membrane</keyword>
<comment type="caution">
    <text evidence="2">The sequence shown here is derived from an EMBL/GenBank/DDBJ whole genome shotgun (WGS) entry which is preliminary data.</text>
</comment>
<organism evidence="2 3">
    <name type="scientific">Methylorubrum populi</name>
    <dbReference type="NCBI Taxonomy" id="223967"/>
    <lineage>
        <taxon>Bacteria</taxon>
        <taxon>Pseudomonadati</taxon>
        <taxon>Pseudomonadota</taxon>
        <taxon>Alphaproteobacteria</taxon>
        <taxon>Hyphomicrobiales</taxon>
        <taxon>Methylobacteriaceae</taxon>
        <taxon>Methylorubrum</taxon>
    </lineage>
</organism>
<name>A0A921E1C5_9HYPH</name>
<feature type="transmembrane region" description="Helical" evidence="1">
    <location>
        <begin position="265"/>
        <end position="290"/>
    </location>
</feature>
<gene>
    <name evidence="2" type="ORF">K8W01_08185</name>
</gene>
<dbReference type="EMBL" id="DYYG01000026">
    <property type="protein sequence ID" value="HJE23624.1"/>
    <property type="molecule type" value="Genomic_DNA"/>
</dbReference>
<feature type="transmembrane region" description="Helical" evidence="1">
    <location>
        <begin position="21"/>
        <end position="39"/>
    </location>
</feature>
<accession>A0A921E1C5</accession>
<dbReference type="PANTHER" id="PTHR43471">
    <property type="entry name" value="ABC TRANSPORTER PERMEASE"/>
    <property type="match status" value="1"/>
</dbReference>
<dbReference type="GO" id="GO:0005886">
    <property type="term" value="C:plasma membrane"/>
    <property type="evidence" value="ECO:0007669"/>
    <property type="project" value="UniProtKB-SubCell"/>
</dbReference>
<sequence>MSVARFPRLLGAELRLILRERLTWAIIAALLAALCLAAWTGAERVARERTAIAEAADESARAVREARAAHEHYAKPSPIKVNYWQDPTDAFGFMTYFMAAYAVKPPTPLALLAAGQSDVQPAVMKVSFGFSTVFDDTAYELGSAAGLKLGPFDLAFVLVYLVPLAVIALAGTRLSAEQDSGILRMIAAQPVGPRRVAAAKFGAVALVAVTGVVGGTGLALALAGGLGPLAGWETTMVLLAAALATYVLLWVAACALVASLWRGAVAALAILVLTWAGITVVLPTGLGIALDALAPRPSRIAAIDASRQAQALFSTAENGARITAAWASRKVPDAVQQRPELIEAPEIKRLARDAFYDEALADHRESWRVHALAASAWSRRLALLSPATILALALETAAGTDAGRHADFLTAGGAYRRRLRTFFEPRILAQAINPVPVCAGCSARLGFDAYDAVPAFEPAIPRATAQREALVALGCLLAGALLLTALTYRRFTEWPS</sequence>
<evidence type="ECO:0000313" key="2">
    <source>
        <dbReference type="EMBL" id="HJE23624.1"/>
    </source>
</evidence>